<reference evidence="1 2" key="1">
    <citation type="journal article" date="2023" name="Hortic Res">
        <title>Pangenome of water caltrop reveals structural variations and asymmetric subgenome divergence after allopolyploidization.</title>
        <authorList>
            <person name="Zhang X."/>
            <person name="Chen Y."/>
            <person name="Wang L."/>
            <person name="Yuan Y."/>
            <person name="Fang M."/>
            <person name="Shi L."/>
            <person name="Lu R."/>
            <person name="Comes H.P."/>
            <person name="Ma Y."/>
            <person name="Chen Y."/>
            <person name="Huang G."/>
            <person name="Zhou Y."/>
            <person name="Zheng Z."/>
            <person name="Qiu Y."/>
        </authorList>
    </citation>
    <scope>NUCLEOTIDE SEQUENCE [LARGE SCALE GENOMIC DNA]</scope>
    <source>
        <strain evidence="1">F231</strain>
    </source>
</reference>
<proteinExistence type="predicted"/>
<protein>
    <submittedName>
        <fullName evidence="1">Uncharacterized protein</fullName>
    </submittedName>
</protein>
<dbReference type="EMBL" id="JAXQNO010000018">
    <property type="protein sequence ID" value="KAK4776845.1"/>
    <property type="molecule type" value="Genomic_DNA"/>
</dbReference>
<name>A0AAN7L840_TRANT</name>
<dbReference type="Proteomes" id="UP001346149">
    <property type="component" value="Unassembled WGS sequence"/>
</dbReference>
<gene>
    <name evidence="1" type="ORF">SAY86_005533</name>
</gene>
<dbReference type="AlphaFoldDB" id="A0AAN7L840"/>
<evidence type="ECO:0000313" key="1">
    <source>
        <dbReference type="EMBL" id="KAK4776845.1"/>
    </source>
</evidence>
<organism evidence="1 2">
    <name type="scientific">Trapa natans</name>
    <name type="common">Water chestnut</name>
    <dbReference type="NCBI Taxonomy" id="22666"/>
    <lineage>
        <taxon>Eukaryota</taxon>
        <taxon>Viridiplantae</taxon>
        <taxon>Streptophyta</taxon>
        <taxon>Embryophyta</taxon>
        <taxon>Tracheophyta</taxon>
        <taxon>Spermatophyta</taxon>
        <taxon>Magnoliopsida</taxon>
        <taxon>eudicotyledons</taxon>
        <taxon>Gunneridae</taxon>
        <taxon>Pentapetalae</taxon>
        <taxon>rosids</taxon>
        <taxon>malvids</taxon>
        <taxon>Myrtales</taxon>
        <taxon>Lythraceae</taxon>
        <taxon>Trapa</taxon>
    </lineage>
</organism>
<keyword evidence="2" id="KW-1185">Reference proteome</keyword>
<accession>A0AAN7L840</accession>
<sequence>MVSLHSYPQFTWPPIEMETSPPPRRLHIDEAISLIGLLWIKSFPSGSEESTQCVSFIIDFIGVFIERGGENHTSTRTAEMSHFGTFSVLKSREPSEFPSSMTSMESSMRMEEVRIIPVKNGFLMVAFRKILETCMNYKSISMKG</sequence>
<comment type="caution">
    <text evidence="1">The sequence shown here is derived from an EMBL/GenBank/DDBJ whole genome shotgun (WGS) entry which is preliminary data.</text>
</comment>
<evidence type="ECO:0000313" key="2">
    <source>
        <dbReference type="Proteomes" id="UP001346149"/>
    </source>
</evidence>